<name>A0A699WSJ9_TANCI</name>
<dbReference type="AlphaFoldDB" id="A0A699WSJ9"/>
<organism evidence="1">
    <name type="scientific">Tanacetum cinerariifolium</name>
    <name type="common">Dalmatian daisy</name>
    <name type="synonym">Chrysanthemum cinerariifolium</name>
    <dbReference type="NCBI Taxonomy" id="118510"/>
    <lineage>
        <taxon>Eukaryota</taxon>
        <taxon>Viridiplantae</taxon>
        <taxon>Streptophyta</taxon>
        <taxon>Embryophyta</taxon>
        <taxon>Tracheophyta</taxon>
        <taxon>Spermatophyta</taxon>
        <taxon>Magnoliopsida</taxon>
        <taxon>eudicotyledons</taxon>
        <taxon>Gunneridae</taxon>
        <taxon>Pentapetalae</taxon>
        <taxon>asterids</taxon>
        <taxon>campanulids</taxon>
        <taxon>Asterales</taxon>
        <taxon>Asteraceae</taxon>
        <taxon>Asteroideae</taxon>
        <taxon>Anthemideae</taxon>
        <taxon>Anthemidinae</taxon>
        <taxon>Tanacetum</taxon>
    </lineage>
</organism>
<comment type="caution">
    <text evidence="1">The sequence shown here is derived from an EMBL/GenBank/DDBJ whole genome shotgun (WGS) entry which is preliminary data.</text>
</comment>
<protein>
    <recommendedName>
        <fullName evidence="2">Reverse transcriptase domain-containing protein</fullName>
    </recommendedName>
</protein>
<reference evidence="1" key="1">
    <citation type="journal article" date="2019" name="Sci. Rep.">
        <title>Draft genome of Tanacetum cinerariifolium, the natural source of mosquito coil.</title>
        <authorList>
            <person name="Yamashiro T."/>
            <person name="Shiraishi A."/>
            <person name="Satake H."/>
            <person name="Nakayama K."/>
        </authorList>
    </citation>
    <scope>NUCLEOTIDE SEQUENCE</scope>
</reference>
<evidence type="ECO:0008006" key="2">
    <source>
        <dbReference type="Google" id="ProtNLM"/>
    </source>
</evidence>
<gene>
    <name evidence="1" type="ORF">Tci_919403</name>
</gene>
<accession>A0A699WSJ9</accession>
<feature type="non-terminal residue" evidence="1">
    <location>
        <position position="1"/>
    </location>
</feature>
<proteinExistence type="predicted"/>
<sequence length="87" mass="9728">ERKKIEKYVRGFPERIKGNVSKPTTLHDSINTARELVEQAVQGVMQGTYQGATVATLTTMSNVLQSVEGAKELVIRRKIVELGPYRI</sequence>
<evidence type="ECO:0000313" key="1">
    <source>
        <dbReference type="EMBL" id="GFD47434.1"/>
    </source>
</evidence>
<dbReference type="EMBL" id="BKCJ011699110">
    <property type="protein sequence ID" value="GFD47434.1"/>
    <property type="molecule type" value="Genomic_DNA"/>
</dbReference>